<evidence type="ECO:0000259" key="4">
    <source>
        <dbReference type="PROSITE" id="PS51063"/>
    </source>
</evidence>
<keyword evidence="1" id="KW-0805">Transcription regulation</keyword>
<evidence type="ECO:0000313" key="5">
    <source>
        <dbReference type="EMBL" id="MBB5714336.1"/>
    </source>
</evidence>
<dbReference type="SUPFAM" id="SSF46785">
    <property type="entry name" value="Winged helix' DNA-binding domain"/>
    <property type="match status" value="1"/>
</dbReference>
<organism evidence="5 6">
    <name type="scientific">Sphingomonas aerophila</name>
    <dbReference type="NCBI Taxonomy" id="1344948"/>
    <lineage>
        <taxon>Bacteria</taxon>
        <taxon>Pseudomonadati</taxon>
        <taxon>Pseudomonadota</taxon>
        <taxon>Alphaproteobacteria</taxon>
        <taxon>Sphingomonadales</taxon>
        <taxon>Sphingomonadaceae</taxon>
        <taxon>Sphingomonas</taxon>
    </lineage>
</organism>
<dbReference type="Gene3D" id="2.60.120.10">
    <property type="entry name" value="Jelly Rolls"/>
    <property type="match status" value="1"/>
</dbReference>
<keyword evidence="6" id="KW-1185">Reference proteome</keyword>
<name>A0A7W9ETN8_9SPHN</name>
<keyword evidence="2" id="KW-0238">DNA-binding</keyword>
<dbReference type="Gene3D" id="1.10.10.10">
    <property type="entry name" value="Winged helix-like DNA-binding domain superfamily/Winged helix DNA-binding domain"/>
    <property type="match status" value="1"/>
</dbReference>
<dbReference type="InterPro" id="IPR014710">
    <property type="entry name" value="RmlC-like_jellyroll"/>
</dbReference>
<dbReference type="InterPro" id="IPR018490">
    <property type="entry name" value="cNMP-bd_dom_sf"/>
</dbReference>
<evidence type="ECO:0000256" key="3">
    <source>
        <dbReference type="ARBA" id="ARBA00023163"/>
    </source>
</evidence>
<dbReference type="InterPro" id="IPR012318">
    <property type="entry name" value="HTH_CRP"/>
</dbReference>
<dbReference type="InterPro" id="IPR036388">
    <property type="entry name" value="WH-like_DNA-bd_sf"/>
</dbReference>
<dbReference type="AlphaFoldDB" id="A0A7W9ETN8"/>
<dbReference type="GO" id="GO:0003677">
    <property type="term" value="F:DNA binding"/>
    <property type="evidence" value="ECO:0007669"/>
    <property type="project" value="UniProtKB-KW"/>
</dbReference>
<dbReference type="PANTHER" id="PTHR24567">
    <property type="entry name" value="CRP FAMILY TRANSCRIPTIONAL REGULATORY PROTEIN"/>
    <property type="match status" value="1"/>
</dbReference>
<evidence type="ECO:0000256" key="2">
    <source>
        <dbReference type="ARBA" id="ARBA00023125"/>
    </source>
</evidence>
<sequence length="237" mass="25544">MDATSLRRGGNDLLAILPEATLNRMAPHCSRVSLRMGDVISEADRPITSAVFVENGVASLFKVGGPPDTEVALVGHEGFCGIPIVLGGESWPYQVIVQADHLTGVEIAAATLQHLMADDAVLRRILLGAVQVRLVQASESLISNARQRLNQRLARWLLMYRDRMRSDQLPVTHKDMAAMVGVQRTGVTAALHEMEGHGMISSRRGLVTILDVPALLALAASGYGAPEEQQARLLDKG</sequence>
<dbReference type="RefSeq" id="WP_184055561.1">
    <property type="nucleotide sequence ID" value="NZ_JACIJK010000003.1"/>
</dbReference>
<accession>A0A7W9ETN8</accession>
<dbReference type="SMART" id="SM00419">
    <property type="entry name" value="HTH_CRP"/>
    <property type="match status" value="1"/>
</dbReference>
<evidence type="ECO:0000256" key="1">
    <source>
        <dbReference type="ARBA" id="ARBA00023015"/>
    </source>
</evidence>
<dbReference type="Pfam" id="PF13545">
    <property type="entry name" value="HTH_Crp_2"/>
    <property type="match status" value="1"/>
</dbReference>
<dbReference type="EMBL" id="JACIJK010000003">
    <property type="protein sequence ID" value="MBB5714336.1"/>
    <property type="molecule type" value="Genomic_DNA"/>
</dbReference>
<dbReference type="PROSITE" id="PS51063">
    <property type="entry name" value="HTH_CRP_2"/>
    <property type="match status" value="1"/>
</dbReference>
<gene>
    <name evidence="5" type="ORF">FHS94_001167</name>
</gene>
<reference evidence="5 6" key="1">
    <citation type="submission" date="2020-08" db="EMBL/GenBank/DDBJ databases">
        <title>Genomic Encyclopedia of Type Strains, Phase IV (KMG-IV): sequencing the most valuable type-strain genomes for metagenomic binning, comparative biology and taxonomic classification.</title>
        <authorList>
            <person name="Goeker M."/>
        </authorList>
    </citation>
    <scope>NUCLEOTIDE SEQUENCE [LARGE SCALE GENOMIC DNA]</scope>
    <source>
        <strain evidence="5 6">DSM 100044</strain>
    </source>
</reference>
<dbReference type="GO" id="GO:0005829">
    <property type="term" value="C:cytosol"/>
    <property type="evidence" value="ECO:0007669"/>
    <property type="project" value="TreeGrafter"/>
</dbReference>
<feature type="domain" description="HTH crp-type" evidence="4">
    <location>
        <begin position="147"/>
        <end position="213"/>
    </location>
</feature>
<dbReference type="Proteomes" id="UP000546200">
    <property type="component" value="Unassembled WGS sequence"/>
</dbReference>
<dbReference type="PANTHER" id="PTHR24567:SF74">
    <property type="entry name" value="HTH-TYPE TRANSCRIPTIONAL REGULATOR ARCR"/>
    <property type="match status" value="1"/>
</dbReference>
<dbReference type="InterPro" id="IPR050397">
    <property type="entry name" value="Env_Response_Regulators"/>
</dbReference>
<dbReference type="InterPro" id="IPR036390">
    <property type="entry name" value="WH_DNA-bd_sf"/>
</dbReference>
<keyword evidence="3" id="KW-0804">Transcription</keyword>
<dbReference type="GO" id="GO:0003700">
    <property type="term" value="F:DNA-binding transcription factor activity"/>
    <property type="evidence" value="ECO:0007669"/>
    <property type="project" value="TreeGrafter"/>
</dbReference>
<evidence type="ECO:0000313" key="6">
    <source>
        <dbReference type="Proteomes" id="UP000546200"/>
    </source>
</evidence>
<comment type="caution">
    <text evidence="5">The sequence shown here is derived from an EMBL/GenBank/DDBJ whole genome shotgun (WGS) entry which is preliminary data.</text>
</comment>
<dbReference type="SUPFAM" id="SSF51206">
    <property type="entry name" value="cAMP-binding domain-like"/>
    <property type="match status" value="1"/>
</dbReference>
<protein>
    <submittedName>
        <fullName evidence="5">CRP-like cAMP-binding protein</fullName>
    </submittedName>
</protein>
<proteinExistence type="predicted"/>